<name>A0ABD2WIE7_9HYME</name>
<evidence type="ECO:0000313" key="1">
    <source>
        <dbReference type="EMBL" id="KAL3392469.1"/>
    </source>
</evidence>
<evidence type="ECO:0000313" key="2">
    <source>
        <dbReference type="Proteomes" id="UP001627154"/>
    </source>
</evidence>
<dbReference type="Proteomes" id="UP001627154">
    <property type="component" value="Unassembled WGS sequence"/>
</dbReference>
<gene>
    <name evidence="1" type="ORF">TKK_012993</name>
</gene>
<proteinExistence type="predicted"/>
<sequence length="283" mass="32362">MFYDLRANAPYTHVSQLVDDCFSDDNRQLLARPASKSVAGPIVEKIDSTPSCKDAYHRLDDTHRVTSKIYAIKRTAFDAVLENLRLNHYVIDHIDMLQKMIAELHKKYNTPVVRGSAFASSWHRTASSSLSRRKDDARVESAQSEASVRRGVIDEYKSKLDTTDAARTLLYVGLFCAPLSHCNAFVQVSRSKNTSRLAHICFQYMLRHRSINDKDRSHRLWKVVLVKKTLRFTNGASHHRTTPREAANRRQPPPCCDSIVTKLRLLCFLSKSNSTVKYYECIT</sequence>
<reference evidence="1 2" key="1">
    <citation type="journal article" date="2024" name="bioRxiv">
        <title>A reference genome for Trichogramma kaykai: A tiny desert-dwelling parasitoid wasp with competing sex-ratio distorters.</title>
        <authorList>
            <person name="Culotta J."/>
            <person name="Lindsey A.R."/>
        </authorList>
    </citation>
    <scope>NUCLEOTIDE SEQUENCE [LARGE SCALE GENOMIC DNA]</scope>
    <source>
        <strain evidence="1 2">KSX58</strain>
    </source>
</reference>
<keyword evidence="2" id="KW-1185">Reference proteome</keyword>
<dbReference type="EMBL" id="JBJJXI010000104">
    <property type="protein sequence ID" value="KAL3392469.1"/>
    <property type="molecule type" value="Genomic_DNA"/>
</dbReference>
<comment type="caution">
    <text evidence="1">The sequence shown here is derived from an EMBL/GenBank/DDBJ whole genome shotgun (WGS) entry which is preliminary data.</text>
</comment>
<organism evidence="1 2">
    <name type="scientific">Trichogramma kaykai</name>
    <dbReference type="NCBI Taxonomy" id="54128"/>
    <lineage>
        <taxon>Eukaryota</taxon>
        <taxon>Metazoa</taxon>
        <taxon>Ecdysozoa</taxon>
        <taxon>Arthropoda</taxon>
        <taxon>Hexapoda</taxon>
        <taxon>Insecta</taxon>
        <taxon>Pterygota</taxon>
        <taxon>Neoptera</taxon>
        <taxon>Endopterygota</taxon>
        <taxon>Hymenoptera</taxon>
        <taxon>Apocrita</taxon>
        <taxon>Proctotrupomorpha</taxon>
        <taxon>Chalcidoidea</taxon>
        <taxon>Trichogrammatidae</taxon>
        <taxon>Trichogramma</taxon>
    </lineage>
</organism>
<accession>A0ABD2WIE7</accession>
<dbReference type="AlphaFoldDB" id="A0ABD2WIE7"/>
<protein>
    <submittedName>
        <fullName evidence="1">Uncharacterized protein</fullName>
    </submittedName>
</protein>